<dbReference type="OrthoDB" id="10250354at2759"/>
<organism evidence="3 4">
    <name type="scientific">Eimeria tenella</name>
    <name type="common">Coccidian parasite</name>
    <dbReference type="NCBI Taxonomy" id="5802"/>
    <lineage>
        <taxon>Eukaryota</taxon>
        <taxon>Sar</taxon>
        <taxon>Alveolata</taxon>
        <taxon>Apicomplexa</taxon>
        <taxon>Conoidasida</taxon>
        <taxon>Coccidia</taxon>
        <taxon>Eucoccidiorida</taxon>
        <taxon>Eimeriorina</taxon>
        <taxon>Eimeriidae</taxon>
        <taxon>Eimeria</taxon>
    </lineage>
</organism>
<evidence type="ECO:0000313" key="3">
    <source>
        <dbReference type="EMBL" id="CDJ43916.1"/>
    </source>
</evidence>
<dbReference type="GeneID" id="25250819"/>
<dbReference type="EMBL" id="HG676350">
    <property type="protein sequence ID" value="CDJ43916.1"/>
    <property type="molecule type" value="Genomic_DNA"/>
</dbReference>
<gene>
    <name evidence="3" type="ORF">ETH_00008085</name>
</gene>
<dbReference type="PROSITE" id="PS50076">
    <property type="entry name" value="DNAJ_2"/>
    <property type="match status" value="1"/>
</dbReference>
<dbReference type="CDD" id="cd06257">
    <property type="entry name" value="DnaJ"/>
    <property type="match status" value="1"/>
</dbReference>
<dbReference type="InterPro" id="IPR036869">
    <property type="entry name" value="J_dom_sf"/>
</dbReference>
<accession>U6L178</accession>
<keyword evidence="4" id="KW-1185">Reference proteome</keyword>
<feature type="region of interest" description="Disordered" evidence="1">
    <location>
        <begin position="348"/>
        <end position="410"/>
    </location>
</feature>
<name>U6L178_EIMTE</name>
<dbReference type="PANTHER" id="PTHR43948">
    <property type="entry name" value="DNAJ HOMOLOG SUBFAMILY B"/>
    <property type="match status" value="1"/>
</dbReference>
<dbReference type="RefSeq" id="XP_013234665.1">
    <property type="nucleotide sequence ID" value="XM_013379211.1"/>
</dbReference>
<reference evidence="3" key="2">
    <citation type="submission" date="2013-10" db="EMBL/GenBank/DDBJ databases">
        <authorList>
            <person name="Aslett M."/>
        </authorList>
    </citation>
    <scope>NUCLEOTIDE SEQUENCE [LARGE SCALE GENOMIC DNA]</scope>
    <source>
        <strain evidence="3">Houghton</strain>
    </source>
</reference>
<dbReference type="OMA" id="FVFIARE"/>
<dbReference type="Pfam" id="PF00226">
    <property type="entry name" value="DnaJ"/>
    <property type="match status" value="1"/>
</dbReference>
<evidence type="ECO:0000313" key="4">
    <source>
        <dbReference type="Proteomes" id="UP000030747"/>
    </source>
</evidence>
<evidence type="ECO:0000256" key="1">
    <source>
        <dbReference type="SAM" id="MobiDB-lite"/>
    </source>
</evidence>
<dbReference type="AlphaFoldDB" id="U6L178"/>
<feature type="region of interest" description="Disordered" evidence="1">
    <location>
        <begin position="315"/>
        <end position="335"/>
    </location>
</feature>
<proteinExistence type="predicted"/>
<dbReference type="SUPFAM" id="SSF46565">
    <property type="entry name" value="Chaperone J-domain"/>
    <property type="match status" value="1"/>
</dbReference>
<feature type="domain" description="J" evidence="2">
    <location>
        <begin position="159"/>
        <end position="237"/>
    </location>
</feature>
<dbReference type="GO" id="GO:0005737">
    <property type="term" value="C:cytoplasm"/>
    <property type="evidence" value="ECO:0007669"/>
    <property type="project" value="TreeGrafter"/>
</dbReference>
<dbReference type="VEuPathDB" id="ToxoDB:ETH_00008085"/>
<feature type="region of interest" description="Disordered" evidence="1">
    <location>
        <begin position="76"/>
        <end position="104"/>
    </location>
</feature>
<dbReference type="InterPro" id="IPR001623">
    <property type="entry name" value="DnaJ_domain"/>
</dbReference>
<sequence>MQTARAVGSAFSFRWIRSRSGLGRGAVLPDIPQSRFRGQTWQQERQPRASSLLHRLRHAGFSPTRSFSVNKRELGRVQQPPESSAATQLQQQHTGAFFSASRSGPSVFSSSVSRRLQGSLGIGNDAAGYTGAWRCFPRAAAASQFSPAQFYSTGSSVPDFYSILGVKRNATQDELKKAYRQTALRWHPDRNPNNREEAGKRFRDASEAYETLSDPAKRAQVRGRRGVRFRAGSASFGNLTAEEAELLFRKVFGGISLEQILQQALNQKAAFRWGNGLPYQRHDVFEHRMGARPSTSLLDDHEIYELLRGFSGNSPPVGSPALHALSSGREPEAATQVSYFTRNGRVVERRTTTRRFPGGGIQTETTERDLGPDASAGADTPRSARGPQRPRQPNGSFDEWMHTGSQNRPFDRRETQLASPLQQVLLVAREYAKLTWKLIKLSALRAIARAVVRFVTNILTRRR</sequence>
<dbReference type="GO" id="GO:0051087">
    <property type="term" value="F:protein-folding chaperone binding"/>
    <property type="evidence" value="ECO:0007669"/>
    <property type="project" value="TreeGrafter"/>
</dbReference>
<dbReference type="GO" id="GO:0051082">
    <property type="term" value="F:unfolded protein binding"/>
    <property type="evidence" value="ECO:0007669"/>
    <property type="project" value="TreeGrafter"/>
</dbReference>
<feature type="compositionally biased region" description="Polar residues" evidence="1">
    <location>
        <begin position="80"/>
        <end position="94"/>
    </location>
</feature>
<dbReference type="SMART" id="SM00271">
    <property type="entry name" value="DnaJ"/>
    <property type="match status" value="1"/>
</dbReference>
<protein>
    <submittedName>
        <fullName evidence="3">DnaJ domain-containing protein, putative</fullName>
    </submittedName>
</protein>
<dbReference type="Gene3D" id="1.10.287.110">
    <property type="entry name" value="DnaJ domain"/>
    <property type="match status" value="1"/>
</dbReference>
<dbReference type="GO" id="GO:0005634">
    <property type="term" value="C:nucleus"/>
    <property type="evidence" value="ECO:0007669"/>
    <property type="project" value="TreeGrafter"/>
</dbReference>
<dbReference type="PANTHER" id="PTHR43948:SF10">
    <property type="entry name" value="MRJ, ISOFORM E"/>
    <property type="match status" value="1"/>
</dbReference>
<evidence type="ECO:0000259" key="2">
    <source>
        <dbReference type="PROSITE" id="PS50076"/>
    </source>
</evidence>
<dbReference type="VEuPathDB" id="ToxoDB:ETH2_1561000"/>
<reference evidence="3" key="1">
    <citation type="submission" date="2013-10" db="EMBL/GenBank/DDBJ databases">
        <title>Genomic analysis of the causative agents of coccidiosis in chickens.</title>
        <authorList>
            <person name="Reid A.J."/>
            <person name="Blake D."/>
            <person name="Billington K."/>
            <person name="Browne H."/>
            <person name="Dunn M."/>
            <person name="Hung S."/>
            <person name="Kawahara F."/>
            <person name="Miranda-Saavedra D."/>
            <person name="Mourier T."/>
            <person name="Nagra H."/>
            <person name="Otto T.D."/>
            <person name="Rawlings N."/>
            <person name="Sanchez A."/>
            <person name="Sanders M."/>
            <person name="Subramaniam C."/>
            <person name="Tay Y."/>
            <person name="Dear P."/>
            <person name="Doerig C."/>
            <person name="Gruber A."/>
            <person name="Parkinson J."/>
            <person name="Shirley M."/>
            <person name="Wan K.L."/>
            <person name="Berriman M."/>
            <person name="Tomley F."/>
            <person name="Pain A."/>
        </authorList>
    </citation>
    <scope>NUCLEOTIDE SEQUENCE [LARGE SCALE GENOMIC DNA]</scope>
    <source>
        <strain evidence="3">Houghton</strain>
    </source>
</reference>
<dbReference type="PRINTS" id="PR00625">
    <property type="entry name" value="JDOMAIN"/>
</dbReference>
<dbReference type="GO" id="GO:0044183">
    <property type="term" value="F:protein folding chaperone"/>
    <property type="evidence" value="ECO:0007669"/>
    <property type="project" value="TreeGrafter"/>
</dbReference>
<dbReference type="Proteomes" id="UP000030747">
    <property type="component" value="Unassembled WGS sequence"/>
</dbReference>